<evidence type="ECO:0000313" key="1">
    <source>
        <dbReference type="EMBL" id="KAI0290409.1"/>
    </source>
</evidence>
<name>A0AAD4LTX3_9AGAM</name>
<gene>
    <name evidence="1" type="ORF">B0F90DRAFT_1786097</name>
</gene>
<reference evidence="1" key="1">
    <citation type="journal article" date="2022" name="New Phytol.">
        <title>Evolutionary transition to the ectomycorrhizal habit in the genomes of a hyperdiverse lineage of mushroom-forming fungi.</title>
        <authorList>
            <person name="Looney B."/>
            <person name="Miyauchi S."/>
            <person name="Morin E."/>
            <person name="Drula E."/>
            <person name="Courty P.E."/>
            <person name="Kohler A."/>
            <person name="Kuo A."/>
            <person name="LaButti K."/>
            <person name="Pangilinan J."/>
            <person name="Lipzen A."/>
            <person name="Riley R."/>
            <person name="Andreopoulos W."/>
            <person name="He G."/>
            <person name="Johnson J."/>
            <person name="Nolan M."/>
            <person name="Tritt A."/>
            <person name="Barry K.W."/>
            <person name="Grigoriev I.V."/>
            <person name="Nagy L.G."/>
            <person name="Hibbett D."/>
            <person name="Henrissat B."/>
            <person name="Matheny P.B."/>
            <person name="Labbe J."/>
            <person name="Martin F.M."/>
        </authorList>
    </citation>
    <scope>NUCLEOTIDE SEQUENCE</scope>
    <source>
        <strain evidence="1">BPL690</strain>
    </source>
</reference>
<feature type="non-terminal residue" evidence="1">
    <location>
        <position position="66"/>
    </location>
</feature>
<keyword evidence="2" id="KW-1185">Reference proteome</keyword>
<evidence type="ECO:0000313" key="2">
    <source>
        <dbReference type="Proteomes" id="UP001203297"/>
    </source>
</evidence>
<proteinExistence type="predicted"/>
<dbReference type="Proteomes" id="UP001203297">
    <property type="component" value="Unassembled WGS sequence"/>
</dbReference>
<dbReference type="EMBL" id="WTXG01000224">
    <property type="protein sequence ID" value="KAI0290409.1"/>
    <property type="molecule type" value="Genomic_DNA"/>
</dbReference>
<organism evidence="1 2">
    <name type="scientific">Multifurca ochricompacta</name>
    <dbReference type="NCBI Taxonomy" id="376703"/>
    <lineage>
        <taxon>Eukaryota</taxon>
        <taxon>Fungi</taxon>
        <taxon>Dikarya</taxon>
        <taxon>Basidiomycota</taxon>
        <taxon>Agaricomycotina</taxon>
        <taxon>Agaricomycetes</taxon>
        <taxon>Russulales</taxon>
        <taxon>Russulaceae</taxon>
        <taxon>Multifurca</taxon>
    </lineage>
</organism>
<protein>
    <submittedName>
        <fullName evidence="1">Uncharacterized protein</fullName>
    </submittedName>
</protein>
<comment type="caution">
    <text evidence="1">The sequence shown here is derived from an EMBL/GenBank/DDBJ whole genome shotgun (WGS) entry which is preliminary data.</text>
</comment>
<accession>A0AAD4LTX3</accession>
<dbReference type="AlphaFoldDB" id="A0AAD4LTX3"/>
<sequence length="66" mass="7755">SPFFSNTQTLFPSPPLLYHTPSLLFPSSKRFCTWWFPPFSHVHNMKMLNILPPVHAMDNNIQTHIF</sequence>